<feature type="compositionally biased region" description="Polar residues" evidence="1">
    <location>
        <begin position="427"/>
        <end position="439"/>
    </location>
</feature>
<reference evidence="2 3" key="1">
    <citation type="journal article" date="2018" name="Genome Biol. Evol.">
        <title>Multiple Roots of Fruiting Body Formation in Amoebozoa.</title>
        <authorList>
            <person name="Hillmann F."/>
            <person name="Forbes G."/>
            <person name="Novohradska S."/>
            <person name="Ferling I."/>
            <person name="Riege K."/>
            <person name="Groth M."/>
            <person name="Westermann M."/>
            <person name="Marz M."/>
            <person name="Spaller T."/>
            <person name="Winckler T."/>
            <person name="Schaap P."/>
            <person name="Glockner G."/>
        </authorList>
    </citation>
    <scope>NUCLEOTIDE SEQUENCE [LARGE SCALE GENOMIC DNA]</scope>
    <source>
        <strain evidence="2 3">Jena</strain>
    </source>
</reference>
<proteinExistence type="predicted"/>
<organism evidence="2 3">
    <name type="scientific">Planoprotostelium fungivorum</name>
    <dbReference type="NCBI Taxonomy" id="1890364"/>
    <lineage>
        <taxon>Eukaryota</taxon>
        <taxon>Amoebozoa</taxon>
        <taxon>Evosea</taxon>
        <taxon>Variosea</taxon>
        <taxon>Cavosteliida</taxon>
        <taxon>Cavosteliaceae</taxon>
        <taxon>Planoprotostelium</taxon>
    </lineage>
</organism>
<feature type="compositionally biased region" description="Basic and acidic residues" evidence="1">
    <location>
        <begin position="402"/>
        <end position="426"/>
    </location>
</feature>
<accession>A0A2P6NCI6</accession>
<feature type="compositionally biased region" description="Polar residues" evidence="1">
    <location>
        <begin position="227"/>
        <end position="236"/>
    </location>
</feature>
<keyword evidence="3" id="KW-1185">Reference proteome</keyword>
<feature type="compositionally biased region" description="Basic and acidic residues" evidence="1">
    <location>
        <begin position="239"/>
        <end position="255"/>
    </location>
</feature>
<feature type="region of interest" description="Disordered" evidence="1">
    <location>
        <begin position="225"/>
        <end position="283"/>
    </location>
</feature>
<dbReference type="EMBL" id="MDYQ01000121">
    <property type="protein sequence ID" value="PRP81676.1"/>
    <property type="molecule type" value="Genomic_DNA"/>
</dbReference>
<feature type="compositionally biased region" description="Pro residues" evidence="1">
    <location>
        <begin position="99"/>
        <end position="108"/>
    </location>
</feature>
<dbReference type="InParanoid" id="A0A2P6NCI6"/>
<evidence type="ECO:0000313" key="2">
    <source>
        <dbReference type="EMBL" id="PRP81676.1"/>
    </source>
</evidence>
<name>A0A2P6NCI6_9EUKA</name>
<dbReference type="AlphaFoldDB" id="A0A2P6NCI6"/>
<comment type="caution">
    <text evidence="2">The sequence shown here is derived from an EMBL/GenBank/DDBJ whole genome shotgun (WGS) entry which is preliminary data.</text>
</comment>
<protein>
    <submittedName>
        <fullName evidence="2">Uncharacterized protein</fullName>
    </submittedName>
</protein>
<evidence type="ECO:0000313" key="3">
    <source>
        <dbReference type="Proteomes" id="UP000241769"/>
    </source>
</evidence>
<feature type="region of interest" description="Disordered" evidence="1">
    <location>
        <begin position="88"/>
        <end position="199"/>
    </location>
</feature>
<gene>
    <name evidence="2" type="ORF">PROFUN_01183</name>
</gene>
<feature type="region of interest" description="Disordered" evidence="1">
    <location>
        <begin position="389"/>
        <end position="472"/>
    </location>
</feature>
<feature type="compositionally biased region" description="Basic and acidic residues" evidence="1">
    <location>
        <begin position="440"/>
        <end position="465"/>
    </location>
</feature>
<evidence type="ECO:0000256" key="1">
    <source>
        <dbReference type="SAM" id="MobiDB-lite"/>
    </source>
</evidence>
<feature type="compositionally biased region" description="Polar residues" evidence="1">
    <location>
        <begin position="117"/>
        <end position="142"/>
    </location>
</feature>
<sequence>MRMELDMRTFNDASFRKLINERLDMCLRNAPYSNFTIIERYGQYHEIDERSEAEYCIISDLWSVGLDVTSISIVPRDKPQEKRRFAIISDPPKPHTMPTIPPPLPPGKPAENPAKVQVTSETSSRARDSQVTGASTMGSISSGKEEKVTELADNTFNKRHARNDTKVQPHQQATKTETTLINKPTLRKTTVVQPKQMPYKRDTSASSVVRLHILEIETRLKTEQKGFDTTTVSSGKKWSKPEKERERERERETQRSPKWKRPSPAEEQSQLARMMESDDDASTRMEEIGKLLEVARQSSYLLESEPSSTASSVSSSPIMERRTTIEMVMHRDSPSSVNCSPATRHVTKAMRAVEMDSYKEQFERMRSRLVAAKEKTQRENMQLVEKIQEQVTEEQRQRRKQRVEAQRREDKQREKECEDIRKRTQETRLNSAKSQQQIEKMNEEADATRRRRRMEEIKKEEERKKERVHRRKMRDMVRVLEEEYEELKQAQQSAAYYRRM</sequence>
<feature type="compositionally biased region" description="Polar residues" evidence="1">
    <location>
        <begin position="168"/>
        <end position="193"/>
    </location>
</feature>
<dbReference type="Proteomes" id="UP000241769">
    <property type="component" value="Unassembled WGS sequence"/>
</dbReference>